<evidence type="ECO:0000256" key="1">
    <source>
        <dbReference type="ARBA" id="ARBA00004834"/>
    </source>
</evidence>
<dbReference type="STRING" id="5288.A0A5C5FT95"/>
<accession>A0A5C5FT95</accession>
<dbReference type="InterPro" id="IPR023296">
    <property type="entry name" value="Glyco_hydro_beta-prop_sf"/>
</dbReference>
<dbReference type="InterPro" id="IPR006710">
    <property type="entry name" value="Glyco_hydro_43"/>
</dbReference>
<dbReference type="Pfam" id="PF04616">
    <property type="entry name" value="Glyco_hydro_43"/>
    <property type="match status" value="1"/>
</dbReference>
<gene>
    <name evidence="6" type="ORF">DMC30DRAFT_284116</name>
</gene>
<dbReference type="PANTHER" id="PTHR43301">
    <property type="entry name" value="ARABINAN ENDO-1,5-ALPHA-L-ARABINOSIDASE"/>
    <property type="match status" value="1"/>
</dbReference>
<comment type="similarity">
    <text evidence="2">Belongs to the glycosyl hydrolase 43 family.</text>
</comment>
<keyword evidence="3 6" id="KW-0378">Hydrolase</keyword>
<dbReference type="GO" id="GO:0005975">
    <property type="term" value="P:carbohydrate metabolic process"/>
    <property type="evidence" value="ECO:0007669"/>
    <property type="project" value="InterPro"/>
</dbReference>
<evidence type="ECO:0000256" key="5">
    <source>
        <dbReference type="ARBA" id="ARBA00042202"/>
    </source>
</evidence>
<name>A0A5C5FT95_9BASI</name>
<evidence type="ECO:0000313" key="7">
    <source>
        <dbReference type="Proteomes" id="UP000311382"/>
    </source>
</evidence>
<dbReference type="InterPro" id="IPR050727">
    <property type="entry name" value="GH43_arabinanases"/>
</dbReference>
<dbReference type="AlphaFoldDB" id="A0A5C5FT95"/>
<comment type="caution">
    <text evidence="6">The sequence shown here is derived from an EMBL/GenBank/DDBJ whole genome shotgun (WGS) entry which is preliminary data.</text>
</comment>
<dbReference type="Gene3D" id="2.115.10.20">
    <property type="entry name" value="Glycosyl hydrolase domain, family 43"/>
    <property type="match status" value="1"/>
</dbReference>
<keyword evidence="4" id="KW-0326">Glycosidase</keyword>
<evidence type="ECO:0000313" key="6">
    <source>
        <dbReference type="EMBL" id="TNY19855.1"/>
    </source>
</evidence>
<evidence type="ECO:0000256" key="2">
    <source>
        <dbReference type="ARBA" id="ARBA00009865"/>
    </source>
</evidence>
<evidence type="ECO:0000256" key="3">
    <source>
        <dbReference type="ARBA" id="ARBA00022801"/>
    </source>
</evidence>
<evidence type="ECO:0000256" key="4">
    <source>
        <dbReference type="ARBA" id="ARBA00023295"/>
    </source>
</evidence>
<organism evidence="6 7">
    <name type="scientific">Rhodotorula diobovata</name>
    <dbReference type="NCBI Taxonomy" id="5288"/>
    <lineage>
        <taxon>Eukaryota</taxon>
        <taxon>Fungi</taxon>
        <taxon>Dikarya</taxon>
        <taxon>Basidiomycota</taxon>
        <taxon>Pucciniomycotina</taxon>
        <taxon>Microbotryomycetes</taxon>
        <taxon>Sporidiobolales</taxon>
        <taxon>Sporidiobolaceae</taxon>
        <taxon>Rhodotorula</taxon>
    </lineage>
</organism>
<dbReference type="Proteomes" id="UP000311382">
    <property type="component" value="Unassembled WGS sequence"/>
</dbReference>
<dbReference type="EMBL" id="SOZI01000082">
    <property type="protein sequence ID" value="TNY19855.1"/>
    <property type="molecule type" value="Genomic_DNA"/>
</dbReference>
<keyword evidence="7" id="KW-1185">Reference proteome</keyword>
<sequence length="155" mass="16979">MRKSVREQVSSDLVWGSCWQGIFLGDIDPETGLLASTTYTNLAARPGAGVIEAPWLFERNGVFYLFTSWDQCCEGTKSTYHIRVATSRSLAGPYFDASGKPALEGHMTLLMDSHDDVYGPGGQSLLEDVDGVVLVFHRYFGTGSTGLLSLNMLEF</sequence>
<dbReference type="OrthoDB" id="195678at2759"/>
<proteinExistence type="inferred from homology"/>
<protein>
    <recommendedName>
        <fullName evidence="5">Endo-1,5-alpha-L-arabinanase A</fullName>
    </recommendedName>
</protein>
<reference evidence="6 7" key="1">
    <citation type="submission" date="2019-03" db="EMBL/GenBank/DDBJ databases">
        <title>Rhodosporidium diobovatum UCD-FST 08-225 genome sequencing, assembly, and annotation.</title>
        <authorList>
            <person name="Fakankun I.U."/>
            <person name="Fristensky B."/>
            <person name="Levin D.B."/>
        </authorList>
    </citation>
    <scope>NUCLEOTIDE SEQUENCE [LARGE SCALE GENOMIC DNA]</scope>
    <source>
        <strain evidence="6 7">UCD-FST 08-225</strain>
    </source>
</reference>
<dbReference type="GO" id="GO:0004553">
    <property type="term" value="F:hydrolase activity, hydrolyzing O-glycosyl compounds"/>
    <property type="evidence" value="ECO:0007669"/>
    <property type="project" value="InterPro"/>
</dbReference>
<dbReference type="PANTHER" id="PTHR43301:SF3">
    <property type="entry name" value="ARABINAN ENDO-1,5-ALPHA-L-ARABINOSIDASE A-RELATED"/>
    <property type="match status" value="1"/>
</dbReference>
<dbReference type="SUPFAM" id="SSF75005">
    <property type="entry name" value="Arabinanase/levansucrase/invertase"/>
    <property type="match status" value="1"/>
</dbReference>
<comment type="pathway">
    <text evidence="1">Glycan metabolism; L-arabinan degradation.</text>
</comment>